<keyword evidence="7 9" id="KW-1133">Transmembrane helix</keyword>
<keyword evidence="5 10" id="KW-0500">Molybdenum</keyword>
<dbReference type="InterPro" id="IPR035906">
    <property type="entry name" value="MetI-like_sf"/>
</dbReference>
<dbReference type="NCBIfam" id="TIGR02141">
    <property type="entry name" value="modB_ABC"/>
    <property type="match status" value="1"/>
</dbReference>
<feature type="transmembrane region" description="Helical" evidence="9">
    <location>
        <begin position="132"/>
        <end position="151"/>
    </location>
</feature>
<comment type="function">
    <text evidence="10">Part of the binding-protein-dependent transport system for molybdenum; probably responsible for the translocation of the substrate across the membrane.</text>
</comment>
<name>A0A2P6MLY3_ALKUR</name>
<evidence type="ECO:0000256" key="4">
    <source>
        <dbReference type="ARBA" id="ARBA00022475"/>
    </source>
</evidence>
<dbReference type="InterPro" id="IPR000515">
    <property type="entry name" value="MetI-like"/>
</dbReference>
<keyword evidence="13" id="KW-1185">Reference proteome</keyword>
<dbReference type="Pfam" id="PF00528">
    <property type="entry name" value="BPD_transp_1"/>
    <property type="match status" value="1"/>
</dbReference>
<keyword evidence="4 10" id="KW-1003">Cell membrane</keyword>
<evidence type="ECO:0000256" key="2">
    <source>
        <dbReference type="ARBA" id="ARBA00007069"/>
    </source>
</evidence>
<dbReference type="GO" id="GO:0015098">
    <property type="term" value="F:molybdate ion transmembrane transporter activity"/>
    <property type="evidence" value="ECO:0007669"/>
    <property type="project" value="UniProtKB-UniRule"/>
</dbReference>
<dbReference type="GO" id="GO:0005886">
    <property type="term" value="C:plasma membrane"/>
    <property type="evidence" value="ECO:0007669"/>
    <property type="project" value="UniProtKB-SubCell"/>
</dbReference>
<evidence type="ECO:0000313" key="12">
    <source>
        <dbReference type="EMBL" id="PRO67292.1"/>
    </source>
</evidence>
<dbReference type="CDD" id="cd06261">
    <property type="entry name" value="TM_PBP2"/>
    <property type="match status" value="1"/>
</dbReference>
<comment type="subcellular location">
    <subcellularLocation>
        <location evidence="1 9">Cell membrane</location>
        <topology evidence="1 9">Multi-pass membrane protein</topology>
    </subcellularLocation>
</comment>
<sequence>MSFWNPVLLSFQVIVLASLIAFTGAILAAWLMRGRRFRGRLLLETFLMLPLVLPPTVIGFALLVLFGRNSWAGQLYELLFSQPIVFTYAAAVLAAAVVAFPLMYQTFRSGFETVDADLIAAGRQLGAGNWELLRWILLPLAWRSILTGFMLGTARGLGEFGATIMIAGSIPGRTETMPTAIYNAVQTGNTVTAAGWVAVLIAFSFVLLAAVLRLTPKE</sequence>
<evidence type="ECO:0000256" key="10">
    <source>
        <dbReference type="RuleBase" id="RU365097"/>
    </source>
</evidence>
<comment type="similarity">
    <text evidence="2 10">Belongs to the binding-protein-dependent transport system permease family. CysTW subfamily.</text>
</comment>
<evidence type="ECO:0000256" key="8">
    <source>
        <dbReference type="ARBA" id="ARBA00023136"/>
    </source>
</evidence>
<dbReference type="InterPro" id="IPR011867">
    <property type="entry name" value="ModB_ABC"/>
</dbReference>
<feature type="domain" description="ABC transmembrane type-1" evidence="11">
    <location>
        <begin position="3"/>
        <end position="209"/>
    </location>
</feature>
<keyword evidence="8 9" id="KW-0472">Membrane</keyword>
<dbReference type="Proteomes" id="UP000243650">
    <property type="component" value="Unassembled WGS sequence"/>
</dbReference>
<evidence type="ECO:0000256" key="3">
    <source>
        <dbReference type="ARBA" id="ARBA00022448"/>
    </source>
</evidence>
<gene>
    <name evidence="12" type="primary">modB</name>
    <name evidence="12" type="ORF">C6I21_01665</name>
</gene>
<proteinExistence type="inferred from homology"/>
<accession>A0A2P6MLY3</accession>
<evidence type="ECO:0000256" key="7">
    <source>
        <dbReference type="ARBA" id="ARBA00022989"/>
    </source>
</evidence>
<dbReference type="PANTHER" id="PTHR30183">
    <property type="entry name" value="MOLYBDENUM TRANSPORT SYSTEM PERMEASE PROTEIN MODB"/>
    <property type="match status" value="1"/>
</dbReference>
<evidence type="ECO:0000313" key="13">
    <source>
        <dbReference type="Proteomes" id="UP000243650"/>
    </source>
</evidence>
<dbReference type="AlphaFoldDB" id="A0A2P6MLY3"/>
<feature type="transmembrane region" description="Helical" evidence="9">
    <location>
        <begin position="85"/>
        <end position="104"/>
    </location>
</feature>
<protein>
    <recommendedName>
        <fullName evidence="10">Molybdenum transport system permease</fullName>
    </recommendedName>
</protein>
<evidence type="ECO:0000256" key="9">
    <source>
        <dbReference type="RuleBase" id="RU363032"/>
    </source>
</evidence>
<keyword evidence="3 9" id="KW-0813">Transport</keyword>
<dbReference type="SUPFAM" id="SSF161098">
    <property type="entry name" value="MetI-like"/>
    <property type="match status" value="1"/>
</dbReference>
<dbReference type="EMBL" id="PVNS01000001">
    <property type="protein sequence ID" value="PRO67292.1"/>
    <property type="molecule type" value="Genomic_DNA"/>
</dbReference>
<evidence type="ECO:0000256" key="1">
    <source>
        <dbReference type="ARBA" id="ARBA00004651"/>
    </source>
</evidence>
<feature type="transmembrane region" description="Helical" evidence="9">
    <location>
        <begin position="41"/>
        <end position="65"/>
    </location>
</feature>
<dbReference type="PROSITE" id="PS50928">
    <property type="entry name" value="ABC_TM1"/>
    <property type="match status" value="1"/>
</dbReference>
<dbReference type="OrthoDB" id="9795403at2"/>
<comment type="caution">
    <text evidence="12">The sequence shown here is derived from an EMBL/GenBank/DDBJ whole genome shotgun (WGS) entry which is preliminary data.</text>
</comment>
<keyword evidence="6 9" id="KW-0812">Transmembrane</keyword>
<evidence type="ECO:0000256" key="6">
    <source>
        <dbReference type="ARBA" id="ARBA00022692"/>
    </source>
</evidence>
<evidence type="ECO:0000256" key="5">
    <source>
        <dbReference type="ARBA" id="ARBA00022505"/>
    </source>
</evidence>
<dbReference type="RefSeq" id="WP_105957675.1">
    <property type="nucleotide sequence ID" value="NZ_PVNS01000001.1"/>
</dbReference>
<evidence type="ECO:0000259" key="11">
    <source>
        <dbReference type="PROSITE" id="PS50928"/>
    </source>
</evidence>
<dbReference type="Gene3D" id="1.10.3720.10">
    <property type="entry name" value="MetI-like"/>
    <property type="match status" value="1"/>
</dbReference>
<feature type="transmembrane region" description="Helical" evidence="9">
    <location>
        <begin position="6"/>
        <end position="29"/>
    </location>
</feature>
<reference evidence="12 13" key="1">
    <citation type="submission" date="2018-03" db="EMBL/GenBank/DDBJ databases">
        <title>Bacillus urumqiensis sp. nov., a moderately haloalkaliphilic bacterium isolated from a salt lake.</title>
        <authorList>
            <person name="Zhao B."/>
            <person name="Liao Z."/>
        </authorList>
    </citation>
    <scope>NUCLEOTIDE SEQUENCE [LARGE SCALE GENOMIC DNA]</scope>
    <source>
        <strain evidence="12 13">BZ-SZ-XJ18</strain>
    </source>
</reference>
<dbReference type="PANTHER" id="PTHR30183:SF3">
    <property type="entry name" value="MOLYBDENUM TRANSPORT SYSTEM PERMEASE PROTEIN MODB"/>
    <property type="match status" value="1"/>
</dbReference>
<organism evidence="12 13">
    <name type="scientific">Alkalicoccus urumqiensis</name>
    <name type="common">Bacillus urumqiensis</name>
    <dbReference type="NCBI Taxonomy" id="1548213"/>
    <lineage>
        <taxon>Bacteria</taxon>
        <taxon>Bacillati</taxon>
        <taxon>Bacillota</taxon>
        <taxon>Bacilli</taxon>
        <taxon>Bacillales</taxon>
        <taxon>Bacillaceae</taxon>
        <taxon>Alkalicoccus</taxon>
    </lineage>
</organism>
<feature type="transmembrane region" description="Helical" evidence="9">
    <location>
        <begin position="193"/>
        <end position="212"/>
    </location>
</feature>